<dbReference type="GeneID" id="97254153"/>
<dbReference type="Proteomes" id="UP000478064">
    <property type="component" value="Unassembled WGS sequence"/>
</dbReference>
<evidence type="ECO:0000256" key="2">
    <source>
        <dbReference type="ARBA" id="ARBA00023315"/>
    </source>
</evidence>
<dbReference type="GO" id="GO:0016747">
    <property type="term" value="F:acyltransferase activity, transferring groups other than amino-acyl groups"/>
    <property type="evidence" value="ECO:0007669"/>
    <property type="project" value="InterPro"/>
</dbReference>
<dbReference type="AlphaFoldDB" id="A0A6L5HLL0"/>
<evidence type="ECO:0000313" key="5">
    <source>
        <dbReference type="Proteomes" id="UP000478064"/>
    </source>
</evidence>
<feature type="domain" description="N-acetyltransferase" evidence="3">
    <location>
        <begin position="1"/>
        <end position="141"/>
    </location>
</feature>
<protein>
    <submittedName>
        <fullName evidence="4">N-acetyltransferase</fullName>
        <ecNumber evidence="4">2.3.1.-</ecNumber>
    </submittedName>
</protein>
<keyword evidence="2 4" id="KW-0012">Acyltransferase</keyword>
<dbReference type="InterPro" id="IPR000182">
    <property type="entry name" value="GNAT_dom"/>
</dbReference>
<dbReference type="PANTHER" id="PTHR43800:SF1">
    <property type="entry name" value="PEPTIDYL-LYSINE N-ACETYLTRANSFERASE YJAB"/>
    <property type="match status" value="1"/>
</dbReference>
<dbReference type="SUPFAM" id="SSF55729">
    <property type="entry name" value="Acyl-CoA N-acyltransferases (Nat)"/>
    <property type="match status" value="1"/>
</dbReference>
<dbReference type="InterPro" id="IPR016181">
    <property type="entry name" value="Acyl_CoA_acyltransferase"/>
</dbReference>
<dbReference type="Pfam" id="PF13508">
    <property type="entry name" value="Acetyltransf_7"/>
    <property type="match status" value="1"/>
</dbReference>
<organism evidence="4 5">
    <name type="scientific">Pseudomonas helleri</name>
    <dbReference type="NCBI Taxonomy" id="1608996"/>
    <lineage>
        <taxon>Bacteria</taxon>
        <taxon>Pseudomonadati</taxon>
        <taxon>Pseudomonadota</taxon>
        <taxon>Gammaproteobacteria</taxon>
        <taxon>Pseudomonadales</taxon>
        <taxon>Pseudomonadaceae</taxon>
        <taxon>Pseudomonas</taxon>
    </lineage>
</organism>
<proteinExistence type="predicted"/>
<dbReference type="EMBL" id="WIVU01000001">
    <property type="protein sequence ID" value="MQU04120.1"/>
    <property type="molecule type" value="Genomic_DNA"/>
</dbReference>
<dbReference type="NCBIfam" id="NF007853">
    <property type="entry name" value="PRK10562.1"/>
    <property type="match status" value="1"/>
</dbReference>
<name>A0A6L5HLL0_9PSED</name>
<gene>
    <name evidence="4" type="ORF">GHO27_00320</name>
</gene>
<reference evidence="4 5" key="1">
    <citation type="submission" date="2019-10" db="EMBL/GenBank/DDBJ databases">
        <title>Evaluation of single-gene subtyping targets for Pseudomonas.</title>
        <authorList>
            <person name="Reichler S.J."/>
            <person name="Orsi R.H."/>
            <person name="Wiedmann M."/>
            <person name="Martin N.H."/>
            <person name="Murphy S.I."/>
        </authorList>
    </citation>
    <scope>NUCLEOTIDE SEQUENCE [LARGE SCALE GENOMIC DNA]</scope>
    <source>
        <strain evidence="4 5">FSL R10-1637</strain>
    </source>
</reference>
<evidence type="ECO:0000313" key="4">
    <source>
        <dbReference type="EMBL" id="MQU04120.1"/>
    </source>
</evidence>
<dbReference type="EC" id="2.3.1.-" evidence="4"/>
<comment type="caution">
    <text evidence="4">The sequence shown here is derived from an EMBL/GenBank/DDBJ whole genome shotgun (WGS) entry which is preliminary data.</text>
</comment>
<dbReference type="PROSITE" id="PS51186">
    <property type="entry name" value="GNAT"/>
    <property type="match status" value="1"/>
</dbReference>
<dbReference type="PANTHER" id="PTHR43800">
    <property type="entry name" value="PEPTIDYL-LYSINE N-ACETYLTRANSFERASE YJAB"/>
    <property type="match status" value="1"/>
</dbReference>
<keyword evidence="1 4" id="KW-0808">Transferase</keyword>
<sequence>MIRTFEPRDMDRLLEIWLSASIKAHDFIDASFWQANIESMRDVYIPASETFVIEDSSGVLGFYSLLDNQLAALFVDPAHQGNGFGKQLLDHAKCLRNELSLAVYKENTPSVGFYTSQGFKRVKEQIDEKTGLAEFLMCYPV</sequence>
<evidence type="ECO:0000256" key="1">
    <source>
        <dbReference type="ARBA" id="ARBA00022679"/>
    </source>
</evidence>
<dbReference type="CDD" id="cd04301">
    <property type="entry name" value="NAT_SF"/>
    <property type="match status" value="1"/>
</dbReference>
<evidence type="ECO:0000259" key="3">
    <source>
        <dbReference type="PROSITE" id="PS51186"/>
    </source>
</evidence>
<dbReference type="Gene3D" id="3.40.630.30">
    <property type="match status" value="1"/>
</dbReference>
<dbReference type="RefSeq" id="WP_153371971.1">
    <property type="nucleotide sequence ID" value="NZ_CP174501.1"/>
</dbReference>
<accession>A0A6L5HLL0</accession>